<feature type="compositionally biased region" description="Basic and acidic residues" evidence="1">
    <location>
        <begin position="70"/>
        <end position="84"/>
    </location>
</feature>
<proteinExistence type="predicted"/>
<evidence type="ECO:0000256" key="1">
    <source>
        <dbReference type="SAM" id="MobiDB-lite"/>
    </source>
</evidence>
<organism evidence="2 3">
    <name type="scientific">Labeo rohita</name>
    <name type="common">Indian major carp</name>
    <name type="synonym">Cyprinus rohita</name>
    <dbReference type="NCBI Taxonomy" id="84645"/>
    <lineage>
        <taxon>Eukaryota</taxon>
        <taxon>Metazoa</taxon>
        <taxon>Chordata</taxon>
        <taxon>Craniata</taxon>
        <taxon>Vertebrata</taxon>
        <taxon>Euteleostomi</taxon>
        <taxon>Actinopterygii</taxon>
        <taxon>Neopterygii</taxon>
        <taxon>Teleostei</taxon>
        <taxon>Ostariophysi</taxon>
        <taxon>Cypriniformes</taxon>
        <taxon>Cyprinidae</taxon>
        <taxon>Labeoninae</taxon>
        <taxon>Labeonini</taxon>
        <taxon>Labeo</taxon>
    </lineage>
</organism>
<dbReference type="Proteomes" id="UP000290572">
    <property type="component" value="Unassembled WGS sequence"/>
</dbReference>
<sequence length="90" mass="9795">MSRGLPGSLAPGQDVFDRLSLLLYCRELLGEVLDSVAEEAGLGDGSVEKACFVDICHLRQVQPEVAFLDHERGHHLTRGPRGDRLLPSGD</sequence>
<evidence type="ECO:0000313" key="3">
    <source>
        <dbReference type="Proteomes" id="UP000290572"/>
    </source>
</evidence>
<comment type="caution">
    <text evidence="2">The sequence shown here is derived from an EMBL/GenBank/DDBJ whole genome shotgun (WGS) entry which is preliminary data.</text>
</comment>
<name>A0A498MCY4_LABRO</name>
<feature type="region of interest" description="Disordered" evidence="1">
    <location>
        <begin position="70"/>
        <end position="90"/>
    </location>
</feature>
<protein>
    <submittedName>
        <fullName evidence="2">Meckel syndrome type 1-like protein</fullName>
    </submittedName>
</protein>
<evidence type="ECO:0000313" key="2">
    <source>
        <dbReference type="EMBL" id="RXN18989.1"/>
    </source>
</evidence>
<dbReference type="AlphaFoldDB" id="A0A498MCY4"/>
<keyword evidence="3" id="KW-1185">Reference proteome</keyword>
<accession>A0A498MCY4</accession>
<dbReference type="EMBL" id="QBIY01012688">
    <property type="protein sequence ID" value="RXN18989.1"/>
    <property type="molecule type" value="Genomic_DNA"/>
</dbReference>
<reference evidence="2 3" key="1">
    <citation type="submission" date="2018-03" db="EMBL/GenBank/DDBJ databases">
        <title>Draft genome sequence of Rohu Carp (Labeo rohita).</title>
        <authorList>
            <person name="Das P."/>
            <person name="Kushwaha B."/>
            <person name="Joshi C.G."/>
            <person name="Kumar D."/>
            <person name="Nagpure N.S."/>
            <person name="Sahoo L."/>
            <person name="Das S.P."/>
            <person name="Bit A."/>
            <person name="Patnaik S."/>
            <person name="Meher P.K."/>
            <person name="Jayasankar P."/>
            <person name="Koringa P.G."/>
            <person name="Patel N.V."/>
            <person name="Hinsu A.T."/>
            <person name="Kumar R."/>
            <person name="Pandey M."/>
            <person name="Agarwal S."/>
            <person name="Srivastava S."/>
            <person name="Singh M."/>
            <person name="Iquebal M.A."/>
            <person name="Jaiswal S."/>
            <person name="Angadi U.B."/>
            <person name="Kumar N."/>
            <person name="Raza M."/>
            <person name="Shah T.M."/>
            <person name="Rai A."/>
            <person name="Jena J.K."/>
        </authorList>
    </citation>
    <scope>NUCLEOTIDE SEQUENCE [LARGE SCALE GENOMIC DNA]</scope>
    <source>
        <strain evidence="2">DASCIFA01</strain>
        <tissue evidence="2">Testis</tissue>
    </source>
</reference>
<gene>
    <name evidence="2" type="ORF">ROHU_025915</name>
</gene>